<evidence type="ECO:0000256" key="1">
    <source>
        <dbReference type="SAM" id="MobiDB-lite"/>
    </source>
</evidence>
<feature type="transmembrane region" description="Helical" evidence="2">
    <location>
        <begin position="85"/>
        <end position="106"/>
    </location>
</feature>
<feature type="transmembrane region" description="Helical" evidence="2">
    <location>
        <begin position="126"/>
        <end position="147"/>
    </location>
</feature>
<keyword evidence="2" id="KW-0472">Membrane</keyword>
<feature type="region of interest" description="Disordered" evidence="1">
    <location>
        <begin position="150"/>
        <end position="230"/>
    </location>
</feature>
<dbReference type="AlphaFoldDB" id="A0A401YL77"/>
<feature type="transmembrane region" description="Helical" evidence="2">
    <location>
        <begin position="12"/>
        <end position="33"/>
    </location>
</feature>
<dbReference type="Proteomes" id="UP000286931">
    <property type="component" value="Unassembled WGS sequence"/>
</dbReference>
<protein>
    <submittedName>
        <fullName evidence="3">Uncharacterized protein</fullName>
    </submittedName>
</protein>
<evidence type="ECO:0000313" key="4">
    <source>
        <dbReference type="Proteomes" id="UP000286931"/>
    </source>
</evidence>
<comment type="caution">
    <text evidence="3">The sequence shown here is derived from an EMBL/GenBank/DDBJ whole genome shotgun (WGS) entry which is preliminary data.</text>
</comment>
<feature type="transmembrane region" description="Helical" evidence="2">
    <location>
        <begin position="53"/>
        <end position="73"/>
    </location>
</feature>
<gene>
    <name evidence="3" type="ORF">EHYA_03046</name>
</gene>
<accession>A0A401YL77</accession>
<keyword evidence="2" id="KW-1133">Transmembrane helix</keyword>
<dbReference type="OrthoDB" id="4350703at2"/>
<name>A0A401YL77_9ACTN</name>
<evidence type="ECO:0000256" key="2">
    <source>
        <dbReference type="SAM" id="Phobius"/>
    </source>
</evidence>
<dbReference type="EMBL" id="BIFH01000017">
    <property type="protein sequence ID" value="GCD95374.1"/>
    <property type="molecule type" value="Genomic_DNA"/>
</dbReference>
<organism evidence="3 4">
    <name type="scientific">Embleya hyalina</name>
    <dbReference type="NCBI Taxonomy" id="516124"/>
    <lineage>
        <taxon>Bacteria</taxon>
        <taxon>Bacillati</taxon>
        <taxon>Actinomycetota</taxon>
        <taxon>Actinomycetes</taxon>
        <taxon>Kitasatosporales</taxon>
        <taxon>Streptomycetaceae</taxon>
        <taxon>Embleya</taxon>
    </lineage>
</organism>
<feature type="compositionally biased region" description="Low complexity" evidence="1">
    <location>
        <begin position="190"/>
        <end position="212"/>
    </location>
</feature>
<evidence type="ECO:0000313" key="3">
    <source>
        <dbReference type="EMBL" id="GCD95374.1"/>
    </source>
</evidence>
<feature type="compositionally biased region" description="Pro residues" evidence="1">
    <location>
        <begin position="213"/>
        <end position="223"/>
    </location>
</feature>
<keyword evidence="2" id="KW-0812">Transmembrane</keyword>
<keyword evidence="4" id="KW-1185">Reference proteome</keyword>
<dbReference type="RefSeq" id="WP_126637483.1">
    <property type="nucleotide sequence ID" value="NZ_BIFH01000017.1"/>
</dbReference>
<sequence>MRQETDRLREPAAWALVGFLALRLAVDALRVLFGVGSGVDGFRARAYGGQSTLLDALAPVLLAAAVLLVTHAGRPTPRARAITRTALGVLAVQGIVGLTAALGALAYDGGGFAHIPAGARVEQSALNVGVLVLFALCAYFLIVVLGAPSPPTVTRGRSLPPQEWPSYGRDTTAAGQPAATHPAPTGQYPATGTHTAATAAGDAGSTGEAGVVPPRPTAPPPARAPGRTEA</sequence>
<proteinExistence type="predicted"/>
<reference evidence="3 4" key="1">
    <citation type="submission" date="2018-12" db="EMBL/GenBank/DDBJ databases">
        <title>Draft genome sequence of Embleya hyalina NBRC 13850T.</title>
        <authorList>
            <person name="Komaki H."/>
            <person name="Hosoyama A."/>
            <person name="Kimura A."/>
            <person name="Ichikawa N."/>
            <person name="Tamura T."/>
        </authorList>
    </citation>
    <scope>NUCLEOTIDE SEQUENCE [LARGE SCALE GENOMIC DNA]</scope>
    <source>
        <strain evidence="3 4">NBRC 13850</strain>
    </source>
</reference>